<dbReference type="OrthoDB" id="6797492at2"/>
<keyword evidence="5" id="KW-1185">Reference proteome</keyword>
<evidence type="ECO:0000256" key="1">
    <source>
        <dbReference type="SAM" id="Coils"/>
    </source>
</evidence>
<evidence type="ECO:0000313" key="4">
    <source>
        <dbReference type="Proteomes" id="UP000032721"/>
    </source>
</evidence>
<dbReference type="NCBIfam" id="NF033927">
    <property type="entry name" value="alph_xenorhab_B"/>
    <property type="match status" value="1"/>
</dbReference>
<dbReference type="Proteomes" id="UP000324170">
    <property type="component" value="Unassembled WGS sequence"/>
</dbReference>
<feature type="coiled-coil region" evidence="1">
    <location>
        <begin position="253"/>
        <end position="280"/>
    </location>
</feature>
<accession>A0A068QNJ9</accession>
<keyword evidence="1" id="KW-0175">Coiled coil</keyword>
<feature type="coiled-coil region" evidence="1">
    <location>
        <begin position="145"/>
        <end position="179"/>
    </location>
</feature>
<dbReference type="Proteomes" id="UP000032721">
    <property type="component" value="Chromosome"/>
</dbReference>
<dbReference type="InterPro" id="IPR047760">
    <property type="entry name" value="XaxB-like"/>
</dbReference>
<sequence length="350" mass="39725">MSENNVFLNETSYPEINIKAINQAANTIWLLAERQTSGIAIVGEKVERLRLYSRDLNESIRVSLSQLIPILSQFSEGEAFQTINQIDEALAVPGLSEDDRQALLQEREQLIKKLSQDIDHVIVNFSSRSNQLTGKISDMRNMVIAERLEGLLAQTESQKAELQSDIKDKVEKRNKLDTERAKIIESQDVIRQNNIADMFKDFIPSASDIDGLDFTQPKKEAIKQAIKQGVEITRKILAKVSEGLKYIDLADARMKLSDQIEQVIKESDALKATLRETELRFAGLKDVMQIDTERTIMLAEAVKLEQAWNTFATQLHRLSGNKVDQKYLTNLVNGQLEFLDDLASQYNMLK</sequence>
<dbReference type="AlphaFoldDB" id="A0A068QNJ9"/>
<proteinExistence type="predicted"/>
<name>A0A068QNJ9_9GAMM</name>
<evidence type="ECO:0000313" key="5">
    <source>
        <dbReference type="Proteomes" id="UP000324170"/>
    </source>
</evidence>
<gene>
    <name evidence="2" type="primary">xaxB</name>
    <name evidence="3" type="ORF">LY16_00177</name>
    <name evidence="2" type="ORF">XDD1_0810</name>
</gene>
<dbReference type="EMBL" id="VNHN01000002">
    <property type="protein sequence ID" value="TYP16580.1"/>
    <property type="molecule type" value="Genomic_DNA"/>
</dbReference>
<evidence type="ECO:0000313" key="3">
    <source>
        <dbReference type="EMBL" id="TYP16580.1"/>
    </source>
</evidence>
<reference evidence="3 5" key="2">
    <citation type="submission" date="2019-07" db="EMBL/GenBank/DDBJ databases">
        <title>Genomic Encyclopedia of Type Strains, Phase I: the one thousand microbial genomes (KMG-I) project.</title>
        <authorList>
            <person name="Kyrpides N."/>
        </authorList>
    </citation>
    <scope>NUCLEOTIDE SEQUENCE [LARGE SCALE GENOMIC DNA]</scope>
    <source>
        <strain evidence="3 5">DSM 17909</strain>
    </source>
</reference>
<dbReference type="EMBL" id="FO704550">
    <property type="protein sequence ID" value="CDG16513.1"/>
    <property type="molecule type" value="Genomic_DNA"/>
</dbReference>
<organism evidence="2 4">
    <name type="scientific">Xenorhabdus doucetiae</name>
    <dbReference type="NCBI Taxonomy" id="351671"/>
    <lineage>
        <taxon>Bacteria</taxon>
        <taxon>Pseudomonadati</taxon>
        <taxon>Pseudomonadota</taxon>
        <taxon>Gammaproteobacteria</taxon>
        <taxon>Enterobacterales</taxon>
        <taxon>Morganellaceae</taxon>
        <taxon>Xenorhabdus</taxon>
    </lineage>
</organism>
<protein>
    <submittedName>
        <fullName evidence="2">XaxB</fullName>
    </submittedName>
</protein>
<dbReference type="KEGG" id="xdo:XDD1_0810"/>
<reference evidence="2 4" key="1">
    <citation type="submission" date="2013-07" db="EMBL/GenBank/DDBJ databases">
        <authorList>
            <person name="Genoscope - CEA"/>
        </authorList>
    </citation>
    <scope>NUCLEOTIDE SEQUENCE [LARGE SCALE GENOMIC DNA]</scope>
    <source>
        <strain evidence="2">FRM16</strain>
        <strain evidence="4">FRM16 / DSM 17909</strain>
    </source>
</reference>
<dbReference type="RefSeq" id="WP_045968826.1">
    <property type="nucleotide sequence ID" value="NZ_CAWMED010000001.1"/>
</dbReference>
<dbReference type="HOGENOM" id="CLU_792145_0_0_6"/>
<evidence type="ECO:0000313" key="2">
    <source>
        <dbReference type="EMBL" id="CDG16513.1"/>
    </source>
</evidence>